<dbReference type="NCBIfam" id="NF006629">
    <property type="entry name" value="PRK09198.1"/>
    <property type="match status" value="1"/>
</dbReference>
<dbReference type="GO" id="GO:0009435">
    <property type="term" value="P:NAD+ biosynthetic process"/>
    <property type="evidence" value="ECO:0007669"/>
    <property type="project" value="InterPro"/>
</dbReference>
<dbReference type="InterPro" id="IPR016471">
    <property type="entry name" value="Nicotinamide_PRibTrfase"/>
</dbReference>
<evidence type="ECO:0000259" key="10">
    <source>
        <dbReference type="Pfam" id="PF04095"/>
    </source>
</evidence>
<feature type="binding site" evidence="9">
    <location>
        <begin position="295"/>
        <end position="297"/>
    </location>
    <ligand>
        <name>beta-nicotinamide D-ribonucleotide</name>
        <dbReference type="ChEBI" id="CHEBI:14649"/>
    </ligand>
</feature>
<dbReference type="EC" id="2.4.2.12" evidence="6"/>
<evidence type="ECO:0000256" key="3">
    <source>
        <dbReference type="ARBA" id="ARBA00022676"/>
    </source>
</evidence>
<protein>
    <recommendedName>
        <fullName evidence="7">Nicotinamide phosphoribosyltransferase</fullName>
        <ecNumber evidence="6">2.4.2.12</ecNumber>
    </recommendedName>
</protein>
<dbReference type="Pfam" id="PF04095">
    <property type="entry name" value="NAPRTase"/>
    <property type="match status" value="1"/>
</dbReference>
<feature type="binding site" evidence="9">
    <location>
        <position position="378"/>
    </location>
    <ligand>
        <name>beta-nicotinamide D-ribonucleotide</name>
        <dbReference type="ChEBI" id="CHEBI:14649"/>
    </ligand>
</feature>
<feature type="binding site" evidence="9">
    <location>
        <position position="205"/>
    </location>
    <ligand>
        <name>beta-nicotinamide D-ribonucleotide</name>
        <dbReference type="ChEBI" id="CHEBI:14649"/>
    </ligand>
</feature>
<dbReference type="Pfam" id="PF18127">
    <property type="entry name" value="NAMPT_N"/>
    <property type="match status" value="1"/>
</dbReference>
<dbReference type="SUPFAM" id="SSF51690">
    <property type="entry name" value="Nicotinate/Quinolinate PRTase C-terminal domain-like"/>
    <property type="match status" value="1"/>
</dbReference>
<proteinExistence type="inferred from homology"/>
<keyword evidence="4 12" id="KW-0808">Transferase</keyword>
<dbReference type="InterPro" id="IPR036068">
    <property type="entry name" value="Nicotinate_pribotase-like_C"/>
</dbReference>
<sequence>MTQENYNLILDVDSYKVSHFKQYPPNTKKLYAYIEARKLNNQELVFFGLQAFIKKYLLNPITQSDIDEAENFLTEHMGVFNRDDWEYVLKKYDGFLPIEIKSVDEGTVTKTTLPLLEVTNTDEKLPWLVTYIETALLRSIWYPTSVATISREIKKIIARYLSETTENFEEQLPFKLHDFGARGVSSYESSRIGGAAHLLNFVGSDTVEGAMFLKDYYDGTNISFSIPASEHSTITAWGKDNENKAHENIINQFLLEGKVIASVIDSYDTFETASKTISSELKEKIINSKGTLVVRPDSGKLPDTIIELLNTLSSEENFGYILNSKGYKELPSYIRVIQGDGVDKNSIEDILISMKENNYSAANITFGMGGALLQKLDRDTYSFAMKVSAIHDGNTWKDVYKEPSNDKTKNSRRGRFAIVQNDELEVVDLEKLNQTNLLKTRYKDGKLYNETDLKVIRNKVEIN</sequence>
<evidence type="ECO:0000256" key="6">
    <source>
        <dbReference type="ARBA" id="ARBA00035024"/>
    </source>
</evidence>
<evidence type="ECO:0000313" key="12">
    <source>
        <dbReference type="EMBL" id="AGQ19348.1"/>
    </source>
</evidence>
<evidence type="ECO:0000256" key="9">
    <source>
        <dbReference type="PIRSR" id="PIRSR005943-1"/>
    </source>
</evidence>
<evidence type="ECO:0000256" key="5">
    <source>
        <dbReference type="ARBA" id="ARBA00035007"/>
    </source>
</evidence>
<dbReference type="InterPro" id="IPR041529">
    <property type="entry name" value="DUF5598"/>
</dbReference>
<feature type="binding site" evidence="9">
    <location>
        <begin position="339"/>
        <end position="340"/>
    </location>
    <ligand>
        <name>beta-nicotinamide D-ribonucleotide</name>
        <dbReference type="ChEBI" id="CHEBI:14649"/>
    </ligand>
</feature>
<dbReference type="PANTHER" id="PTHR43816:SF1">
    <property type="entry name" value="NICOTINAMIDE PHOSPHORIBOSYLTRANSFERASE"/>
    <property type="match status" value="1"/>
</dbReference>
<dbReference type="PANTHER" id="PTHR43816">
    <property type="entry name" value="NICOTINAMIDE PHOSPHORIBOSYLTRANSFERASE"/>
    <property type="match status" value="1"/>
</dbReference>
<dbReference type="Gene3D" id="3.20.20.70">
    <property type="entry name" value="Aldolase class I"/>
    <property type="match status" value="1"/>
</dbReference>
<keyword evidence="2" id="KW-0662">Pyridine nucleotide biosynthesis</keyword>
<accession>S5DP89</accession>
<reference evidence="12" key="1">
    <citation type="journal article" date="2013" name="Sci. Rep.">
        <title>Metagenomics uncovers a new group of low GC and ultra-small marine Actinobacteria.</title>
        <authorList>
            <person name="Ghai R."/>
            <person name="Mizuno C.M."/>
            <person name="Picazo A."/>
            <person name="Camacho A."/>
            <person name="Rodriguez-Valera F."/>
        </authorList>
    </citation>
    <scope>NUCLEOTIDE SEQUENCE</scope>
</reference>
<comment type="catalytic activity">
    <reaction evidence="8">
        <text>beta-nicotinamide D-ribonucleotide + diphosphate = 5-phospho-alpha-D-ribose 1-diphosphate + nicotinamide + H(+)</text>
        <dbReference type="Rhea" id="RHEA:16149"/>
        <dbReference type="ChEBI" id="CHEBI:14649"/>
        <dbReference type="ChEBI" id="CHEBI:15378"/>
        <dbReference type="ChEBI" id="CHEBI:17154"/>
        <dbReference type="ChEBI" id="CHEBI:33019"/>
        <dbReference type="ChEBI" id="CHEBI:58017"/>
        <dbReference type="EC" id="2.4.2.12"/>
    </reaction>
    <physiologicalReaction direction="right-to-left" evidence="8">
        <dbReference type="Rhea" id="RHEA:16151"/>
    </physiologicalReaction>
</comment>
<comment type="similarity">
    <text evidence="1">Belongs to the NAPRTase family.</text>
</comment>
<feature type="binding site" evidence="9">
    <location>
        <position position="295"/>
    </location>
    <ligand>
        <name>diphosphate</name>
        <dbReference type="ChEBI" id="CHEBI:33019"/>
    </ligand>
</feature>
<keyword evidence="3 12" id="KW-0328">Glycosyltransferase</keyword>
<evidence type="ECO:0000259" key="11">
    <source>
        <dbReference type="Pfam" id="PF18127"/>
    </source>
</evidence>
<dbReference type="PIRSF" id="PIRSF005943">
    <property type="entry name" value="NMPRT"/>
    <property type="match status" value="1"/>
</dbReference>
<evidence type="ECO:0000256" key="2">
    <source>
        <dbReference type="ARBA" id="ARBA00022642"/>
    </source>
</evidence>
<dbReference type="AlphaFoldDB" id="S5DP89"/>
<evidence type="ECO:0000256" key="4">
    <source>
        <dbReference type="ARBA" id="ARBA00022679"/>
    </source>
</evidence>
<feature type="domain" description="Nicotinate/nicotinamide phosphoribosyltransferase" evidence="10">
    <location>
        <begin position="174"/>
        <end position="445"/>
    </location>
</feature>
<evidence type="ECO:0000256" key="1">
    <source>
        <dbReference type="ARBA" id="ARBA00010897"/>
    </source>
</evidence>
<feature type="binding site" evidence="9">
    <location>
        <position position="182"/>
    </location>
    <ligand>
        <name>diphosphate</name>
        <dbReference type="ChEBI" id="CHEBI:33019"/>
    </ligand>
</feature>
<evidence type="ECO:0000256" key="7">
    <source>
        <dbReference type="ARBA" id="ARBA00035036"/>
    </source>
</evidence>
<comment type="pathway">
    <text evidence="5">Cofactor biosynthesis; NAD(+) biosynthesis; nicotinamide D-ribonucleotide from 5-phospho-alpha-D-ribose 1-diphosphate and nicotinamide: step 1/1.</text>
</comment>
<dbReference type="InterPro" id="IPR013785">
    <property type="entry name" value="Aldolase_TIM"/>
</dbReference>
<name>S5DP89_9ACTN</name>
<organism evidence="12">
    <name type="scientific">Candidatus Actinomarina minuta</name>
    <dbReference type="NCBI Taxonomy" id="1389454"/>
    <lineage>
        <taxon>Bacteria</taxon>
        <taxon>Bacillati</taxon>
        <taxon>Actinomycetota</taxon>
        <taxon>Actinomycetes</taxon>
        <taxon>Candidatus Actinomarinidae</taxon>
        <taxon>Candidatus Actinomarinales</taxon>
        <taxon>Candidatus Actinomarineae</taxon>
        <taxon>Candidatus Actinomarinaceae</taxon>
        <taxon>Candidatus Actinomarina</taxon>
    </lineage>
</organism>
<feature type="domain" description="Nicotinamide phosphoribosyltransferase N-terminal" evidence="11">
    <location>
        <begin position="7"/>
        <end position="100"/>
    </location>
</feature>
<dbReference type="EMBL" id="KC811129">
    <property type="protein sequence ID" value="AGQ19348.1"/>
    <property type="molecule type" value="Genomic_DNA"/>
</dbReference>
<feature type="binding site" evidence="9">
    <location>
        <position position="231"/>
    </location>
    <ligand>
        <name>diphosphate</name>
        <dbReference type="ChEBI" id="CHEBI:33019"/>
    </ligand>
</feature>
<evidence type="ECO:0000256" key="8">
    <source>
        <dbReference type="ARBA" id="ARBA00047835"/>
    </source>
</evidence>
<dbReference type="InterPro" id="IPR041525">
    <property type="entry name" value="N/Namide_PRibTrfase"/>
</dbReference>
<dbReference type="GO" id="GO:0047280">
    <property type="term" value="F:nicotinamide phosphoribosyltransferase activity"/>
    <property type="evidence" value="ECO:0007669"/>
    <property type="project" value="UniProtKB-EC"/>
</dbReference>
<feature type="binding site" evidence="9">
    <location>
        <position position="370"/>
    </location>
    <ligand>
        <name>beta-nicotinamide D-ribonucleotide</name>
        <dbReference type="ChEBI" id="CHEBI:14649"/>
    </ligand>
</feature>